<evidence type="ECO:0000313" key="1">
    <source>
        <dbReference type="EMBL" id="KAE8400138.1"/>
    </source>
</evidence>
<dbReference type="AlphaFoldDB" id="A0A5N7D2R4"/>
<gene>
    <name evidence="1" type="ORF">BDV37DRAFT_258397</name>
</gene>
<dbReference type="Proteomes" id="UP000325579">
    <property type="component" value="Unassembled WGS sequence"/>
</dbReference>
<name>A0A5N7D2R4_9EURO</name>
<organism evidence="1 2">
    <name type="scientific">Aspergillus pseudonomiae</name>
    <dbReference type="NCBI Taxonomy" id="1506151"/>
    <lineage>
        <taxon>Eukaryota</taxon>
        <taxon>Fungi</taxon>
        <taxon>Dikarya</taxon>
        <taxon>Ascomycota</taxon>
        <taxon>Pezizomycotina</taxon>
        <taxon>Eurotiomycetes</taxon>
        <taxon>Eurotiomycetidae</taxon>
        <taxon>Eurotiales</taxon>
        <taxon>Aspergillaceae</taxon>
        <taxon>Aspergillus</taxon>
        <taxon>Aspergillus subgen. Circumdati</taxon>
    </lineage>
</organism>
<protein>
    <submittedName>
        <fullName evidence="1">Uncharacterized protein</fullName>
    </submittedName>
</protein>
<dbReference type="RefSeq" id="XP_031937457.1">
    <property type="nucleotide sequence ID" value="XM_032083047.1"/>
</dbReference>
<dbReference type="GeneID" id="43667738"/>
<evidence type="ECO:0000313" key="2">
    <source>
        <dbReference type="Proteomes" id="UP000325579"/>
    </source>
</evidence>
<dbReference type="EMBL" id="ML736820">
    <property type="protein sequence ID" value="KAE8400138.1"/>
    <property type="molecule type" value="Genomic_DNA"/>
</dbReference>
<sequence length="91" mass="10385">MDSTVLQATIRFFVFHAGNRITNRLFGPRLCILLTGLQSQSHPLWENPISQPRACLRLRGGQVNHLNSRSTGHLPLLMPHWGRAPYDWSIL</sequence>
<keyword evidence="2" id="KW-1185">Reference proteome</keyword>
<reference evidence="1 2" key="1">
    <citation type="submission" date="2019-04" db="EMBL/GenBank/DDBJ databases">
        <authorList>
            <consortium name="DOE Joint Genome Institute"/>
            <person name="Mondo S."/>
            <person name="Kjaerbolling I."/>
            <person name="Vesth T."/>
            <person name="Frisvad J.C."/>
            <person name="Nybo J.L."/>
            <person name="Theobald S."/>
            <person name="Kildgaard S."/>
            <person name="Isbrandt T."/>
            <person name="Kuo A."/>
            <person name="Sato A."/>
            <person name="Lyhne E.K."/>
            <person name="Kogle M.E."/>
            <person name="Wiebenga A."/>
            <person name="Kun R.S."/>
            <person name="Lubbers R.J."/>
            <person name="Makela M.R."/>
            <person name="Barry K."/>
            <person name="Chovatia M."/>
            <person name="Clum A."/>
            <person name="Daum C."/>
            <person name="Haridas S."/>
            <person name="He G."/>
            <person name="LaButti K."/>
            <person name="Lipzen A."/>
            <person name="Riley R."/>
            <person name="Salamov A."/>
            <person name="Simmons B.A."/>
            <person name="Magnuson J.K."/>
            <person name="Henrissat B."/>
            <person name="Mortensen U.H."/>
            <person name="Larsen T.O."/>
            <person name="Devries R.P."/>
            <person name="Grigoriev I.V."/>
            <person name="Machida M."/>
            <person name="Baker S.E."/>
            <person name="Andersen M.R."/>
            <person name="Cantor M.N."/>
            <person name="Hua S.X."/>
        </authorList>
    </citation>
    <scope>NUCLEOTIDE SEQUENCE [LARGE SCALE GENOMIC DNA]</scope>
    <source>
        <strain evidence="1 2">CBS 119388</strain>
    </source>
</reference>
<proteinExistence type="predicted"/>
<accession>A0A5N7D2R4</accession>